<dbReference type="AlphaFoldDB" id="A0A3R7KWE2"/>
<dbReference type="RefSeq" id="XP_029226318.1">
    <property type="nucleotide sequence ID" value="XM_029373570.1"/>
</dbReference>
<feature type="compositionally biased region" description="Low complexity" evidence="2">
    <location>
        <begin position="149"/>
        <end position="160"/>
    </location>
</feature>
<dbReference type="OrthoDB" id="446168at2759"/>
<dbReference type="InterPro" id="IPR013725">
    <property type="entry name" value="DNA_replication_fac_RFC1_C"/>
</dbReference>
<dbReference type="GO" id="GO:0006260">
    <property type="term" value="P:DNA replication"/>
    <property type="evidence" value="ECO:0007669"/>
    <property type="project" value="UniProtKB-KW"/>
</dbReference>
<dbReference type="GO" id="GO:0003689">
    <property type="term" value="F:DNA clamp loader activity"/>
    <property type="evidence" value="ECO:0007669"/>
    <property type="project" value="InterPro"/>
</dbReference>
<evidence type="ECO:0000256" key="1">
    <source>
        <dbReference type="ARBA" id="ARBA00022705"/>
    </source>
</evidence>
<evidence type="ECO:0000313" key="4">
    <source>
        <dbReference type="EMBL" id="RNF11011.1"/>
    </source>
</evidence>
<feature type="compositionally biased region" description="Acidic residues" evidence="2">
    <location>
        <begin position="70"/>
        <end position="81"/>
    </location>
</feature>
<reference evidence="4 5" key="1">
    <citation type="journal article" date="2018" name="BMC Genomics">
        <title>Genomic comparison of Trypanosoma conorhini and Trypanosoma rangeli to Trypanosoma cruzi strains of high and low virulence.</title>
        <authorList>
            <person name="Bradwell K.R."/>
            <person name="Koparde V.N."/>
            <person name="Matveyev A.V."/>
            <person name="Serrano M.G."/>
            <person name="Alves J.M."/>
            <person name="Parikh H."/>
            <person name="Huang B."/>
            <person name="Lee V."/>
            <person name="Espinosa-Alvarez O."/>
            <person name="Ortiz P.A."/>
            <person name="Costa-Martins A.G."/>
            <person name="Teixeira M.M."/>
            <person name="Buck G.A."/>
        </authorList>
    </citation>
    <scope>NUCLEOTIDE SEQUENCE [LARGE SCALE GENOMIC DNA]</scope>
    <source>
        <strain evidence="4 5">025E</strain>
    </source>
</reference>
<keyword evidence="5" id="KW-1185">Reference proteome</keyword>
<feature type="region of interest" description="Disordered" evidence="2">
    <location>
        <begin position="68"/>
        <end position="160"/>
    </location>
</feature>
<feature type="compositionally biased region" description="Basic residues" evidence="2">
    <location>
        <begin position="118"/>
        <end position="138"/>
    </location>
</feature>
<dbReference type="Proteomes" id="UP000284403">
    <property type="component" value="Unassembled WGS sequence"/>
</dbReference>
<organism evidence="4 5">
    <name type="scientific">Trypanosoma conorhini</name>
    <dbReference type="NCBI Taxonomy" id="83891"/>
    <lineage>
        <taxon>Eukaryota</taxon>
        <taxon>Discoba</taxon>
        <taxon>Euglenozoa</taxon>
        <taxon>Kinetoplastea</taxon>
        <taxon>Metakinetoplastina</taxon>
        <taxon>Trypanosomatida</taxon>
        <taxon>Trypanosomatidae</taxon>
        <taxon>Trypanosoma</taxon>
    </lineage>
</organism>
<name>A0A3R7KWE2_9TRYP</name>
<dbReference type="GO" id="GO:0005524">
    <property type="term" value="F:ATP binding"/>
    <property type="evidence" value="ECO:0007669"/>
    <property type="project" value="InterPro"/>
</dbReference>
<accession>A0A3R7KWE2</accession>
<feature type="compositionally biased region" description="Basic residues" evidence="2">
    <location>
        <begin position="98"/>
        <end position="109"/>
    </location>
</feature>
<dbReference type="GeneID" id="40320306"/>
<sequence>MDQYHILRDDWEFVQAVSHFKKMRASPLNAAGGDIPAAVKSAFTREFNKTHHTESFVKGALQHMAGVDTQADDAEAEAENADDGKGLLKGGAGATKKPAAKRAAAKKAAAKKESAPKPKAKRAPPKAKKAAAKRRRKAKESDSEDEFTGDSSDSSDSSDE</sequence>
<dbReference type="EMBL" id="MKKU01000469">
    <property type="protein sequence ID" value="RNF11011.1"/>
    <property type="molecule type" value="Genomic_DNA"/>
</dbReference>
<keyword evidence="1" id="KW-0235">DNA replication</keyword>
<gene>
    <name evidence="4" type="ORF">Tco025E_06695</name>
</gene>
<dbReference type="GO" id="GO:0005663">
    <property type="term" value="C:DNA replication factor C complex"/>
    <property type="evidence" value="ECO:0007669"/>
    <property type="project" value="InterPro"/>
</dbReference>
<evidence type="ECO:0000259" key="3">
    <source>
        <dbReference type="Pfam" id="PF08519"/>
    </source>
</evidence>
<feature type="domain" description="DNA replication factor RFC1 C-terminal" evidence="3">
    <location>
        <begin position="1"/>
        <end position="49"/>
    </location>
</feature>
<protein>
    <submittedName>
        <fullName evidence="4">Replication factor C, subunit 1</fullName>
    </submittedName>
</protein>
<comment type="caution">
    <text evidence="4">The sequence shown here is derived from an EMBL/GenBank/DDBJ whole genome shotgun (WGS) entry which is preliminary data.</text>
</comment>
<proteinExistence type="predicted"/>
<evidence type="ECO:0000256" key="2">
    <source>
        <dbReference type="SAM" id="MobiDB-lite"/>
    </source>
</evidence>
<dbReference type="Pfam" id="PF08519">
    <property type="entry name" value="RFC1"/>
    <property type="match status" value="1"/>
</dbReference>
<evidence type="ECO:0000313" key="5">
    <source>
        <dbReference type="Proteomes" id="UP000284403"/>
    </source>
</evidence>